<accession>A0A6H1QV20</accession>
<dbReference type="InterPro" id="IPR050154">
    <property type="entry name" value="UbiB_kinase"/>
</dbReference>
<dbReference type="CDD" id="cd05121">
    <property type="entry name" value="ABC1_ADCK3-like"/>
    <property type="match status" value="1"/>
</dbReference>
<dbReference type="Pfam" id="PF03109">
    <property type="entry name" value="ABC1"/>
    <property type="match status" value="1"/>
</dbReference>
<evidence type="ECO:0000259" key="2">
    <source>
        <dbReference type="Pfam" id="PF03109"/>
    </source>
</evidence>
<feature type="domain" description="ABC1 atypical kinase-like" evidence="2">
    <location>
        <begin position="80"/>
        <end position="313"/>
    </location>
</feature>
<proteinExistence type="inferred from homology"/>
<protein>
    <submittedName>
        <fullName evidence="3">ABC1 family protein</fullName>
    </submittedName>
</protein>
<evidence type="ECO:0000256" key="1">
    <source>
        <dbReference type="ARBA" id="ARBA00009670"/>
    </source>
</evidence>
<dbReference type="PANTHER" id="PTHR10566">
    <property type="entry name" value="CHAPERONE-ACTIVITY OF BC1 COMPLEX CABC1 -RELATED"/>
    <property type="match status" value="1"/>
</dbReference>
<sequence>MLCVANHKPLRSPPPQKVKTWKFAAKFVWKNTFVKDKAQLGSWTRDQLLELGPTFVKLGQIASTRADLYPPEFTKELESLQDNVPPVDYDVVKDVVHLDYFAEFDPVPFKSASIGQVHRATLKNGKDVIVKVKRPNIYEIMKTDTDNVREIVRFLERVGVDTGNSSEFVLNESIEYLLGEANYAQEIENAVRFRKNMKGVKWLKVPKVYTEFCTDDTIVMEYVESEKLTALTDPSINKKKICEALINSYVIQTMDKGFFHADPHPGNLGFSTKGKLVFYDFGLIVDLSEELRDGFKQLFGCIIDKDTKGIVQILVNLGVIIPMSSDLSDIELFFETVLGYLETLDGSNIINDDIAVQLAAEKPFMVPTSFIYLAKSFSLIEGICLQLDPDFNYFTYLEPMIKQQFVESIDIQDALMKTAEMPAKIRNISTAVLGLEKSKASMKRSMSKTRQEIRMVQYSIVSALMAHQFDDTPLAMGFVLSTLWFAFSSRKNR</sequence>
<organism evidence="3">
    <name type="scientific">Ostreococcus mediterraneus virus 2</name>
    <dbReference type="NCBI Taxonomy" id="2726183"/>
    <lineage>
        <taxon>Viruses</taxon>
        <taxon>Varidnaviria</taxon>
        <taxon>Bamfordvirae</taxon>
        <taxon>Nucleocytoviricota</taxon>
        <taxon>Megaviricetes</taxon>
        <taxon>Algavirales</taxon>
        <taxon>Phycodnaviridae</taxon>
        <taxon>Prasinovirus</taxon>
    </lineage>
</organism>
<dbReference type="SUPFAM" id="SSF56112">
    <property type="entry name" value="Protein kinase-like (PK-like)"/>
    <property type="match status" value="1"/>
</dbReference>
<dbReference type="InterPro" id="IPR004147">
    <property type="entry name" value="ABC1_dom"/>
</dbReference>
<comment type="similarity">
    <text evidence="1">Belongs to the protein kinase superfamily. ADCK protein kinase family.</text>
</comment>
<gene>
    <name evidence="3" type="ORF">orf00079</name>
</gene>
<dbReference type="EMBL" id="MN688676">
    <property type="protein sequence ID" value="QIZ31107.1"/>
    <property type="molecule type" value="Genomic_DNA"/>
</dbReference>
<reference evidence="3" key="1">
    <citation type="journal article" date="2020" name="Sci. Adv.">
        <title>Virus-host coexistence in phytoplankton through the genomic lens.</title>
        <authorList>
            <person name="Yau S."/>
            <person name="Krasovec M."/>
            <person name="Benites L.F."/>
            <person name="Rombauts S."/>
            <person name="Groussin M."/>
            <person name="Vancaester E."/>
            <person name="Aury J.M."/>
            <person name="Derelle E."/>
            <person name="Desdevises Y."/>
            <person name="Escande M.L."/>
            <person name="Grimsley N."/>
            <person name="Guy J."/>
            <person name="Moreau H."/>
            <person name="Sanchez-Brosseau S."/>
            <person name="van de Peer Y."/>
            <person name="Vandepoele K."/>
            <person name="Gourbiere S."/>
            <person name="Piganeau G."/>
        </authorList>
    </citation>
    <scope>NUCLEOTIDE SEQUENCE</scope>
    <source>
        <strain evidence="3">OmV2</strain>
    </source>
</reference>
<evidence type="ECO:0000313" key="3">
    <source>
        <dbReference type="EMBL" id="QIZ31107.1"/>
    </source>
</evidence>
<dbReference type="PANTHER" id="PTHR10566:SF113">
    <property type="entry name" value="PROTEIN ACTIVITY OF BC1 COMPLEX KINASE 7, CHLOROPLASTIC"/>
    <property type="match status" value="1"/>
</dbReference>
<dbReference type="InterPro" id="IPR011009">
    <property type="entry name" value="Kinase-like_dom_sf"/>
</dbReference>
<name>A0A6H1QV20_9PHYC</name>